<dbReference type="GO" id="GO:0030001">
    <property type="term" value="P:metal ion transport"/>
    <property type="evidence" value="ECO:0007669"/>
    <property type="project" value="InterPro"/>
</dbReference>
<dbReference type="SUPFAM" id="SSF53807">
    <property type="entry name" value="Helical backbone' metal receptor"/>
    <property type="match status" value="1"/>
</dbReference>
<comment type="caution">
    <text evidence="1">The sequence shown here is derived from an EMBL/GenBank/DDBJ whole genome shotgun (WGS) entry which is preliminary data.</text>
</comment>
<proteinExistence type="predicted"/>
<dbReference type="AlphaFoldDB" id="A0A8T4GLM7"/>
<dbReference type="PANTHER" id="PTHR42953">
    <property type="entry name" value="HIGH-AFFINITY ZINC UPTAKE SYSTEM PROTEIN ZNUA-RELATED"/>
    <property type="match status" value="1"/>
</dbReference>
<dbReference type="InterPro" id="IPR050492">
    <property type="entry name" value="Bact_metal-bind_prot9"/>
</dbReference>
<dbReference type="GO" id="GO:0046872">
    <property type="term" value="F:metal ion binding"/>
    <property type="evidence" value="ECO:0007669"/>
    <property type="project" value="InterPro"/>
</dbReference>
<evidence type="ECO:0000313" key="2">
    <source>
        <dbReference type="Proteomes" id="UP000823588"/>
    </source>
</evidence>
<protein>
    <submittedName>
        <fullName evidence="1">Zinc transport system substrate-binding protein</fullName>
    </submittedName>
</protein>
<name>A0A8T4GLM7_9EURY</name>
<dbReference type="InterPro" id="IPR006311">
    <property type="entry name" value="TAT_signal"/>
</dbReference>
<evidence type="ECO:0000313" key="1">
    <source>
        <dbReference type="EMBL" id="MBP1923875.1"/>
    </source>
</evidence>
<gene>
    <name evidence="1" type="ORF">J2751_002921</name>
</gene>
<dbReference type="EMBL" id="JAGGKQ010000033">
    <property type="protein sequence ID" value="MBP1923875.1"/>
    <property type="molecule type" value="Genomic_DNA"/>
</dbReference>
<keyword evidence="2" id="KW-1185">Reference proteome</keyword>
<dbReference type="OrthoDB" id="50488at2157"/>
<organism evidence="1 2">
    <name type="scientific">Halorubrum alkaliphilum</name>
    <dbReference type="NCBI Taxonomy" id="261290"/>
    <lineage>
        <taxon>Archaea</taxon>
        <taxon>Methanobacteriati</taxon>
        <taxon>Methanobacteriota</taxon>
        <taxon>Stenosarchaea group</taxon>
        <taxon>Halobacteria</taxon>
        <taxon>Halobacteriales</taxon>
        <taxon>Haloferacaceae</taxon>
        <taxon>Halorubrum</taxon>
    </lineage>
</organism>
<dbReference type="PROSITE" id="PS51318">
    <property type="entry name" value="TAT"/>
    <property type="match status" value="1"/>
</dbReference>
<reference evidence="1" key="1">
    <citation type="submission" date="2021-03" db="EMBL/GenBank/DDBJ databases">
        <title>Genomic Encyclopedia of Type Strains, Phase IV (KMG-IV): sequencing the most valuable type-strain genomes for metagenomic binning, comparative biology and taxonomic classification.</title>
        <authorList>
            <person name="Goeker M."/>
        </authorList>
    </citation>
    <scope>NUCLEOTIDE SEQUENCE</scope>
    <source>
        <strain evidence="1">DSM 23564</strain>
    </source>
</reference>
<dbReference type="RefSeq" id="WP_209486956.1">
    <property type="nucleotide sequence ID" value="NZ_JAGGKQ010000033.1"/>
</dbReference>
<dbReference type="Gene3D" id="3.40.50.1980">
    <property type="entry name" value="Nitrogenase molybdenum iron protein domain"/>
    <property type="match status" value="2"/>
</dbReference>
<accession>A0A8T4GLM7</accession>
<dbReference type="Pfam" id="PF01297">
    <property type="entry name" value="ZnuA"/>
    <property type="match status" value="1"/>
</dbReference>
<dbReference type="Proteomes" id="UP000823588">
    <property type="component" value="Unassembled WGS sequence"/>
</dbReference>
<dbReference type="InterPro" id="IPR006127">
    <property type="entry name" value="ZnuA-like"/>
</dbReference>
<sequence length="460" mass="50724">MDATRRTLLRSGLAAAGAGAAAGCLSAGNPLSGDGDRSGYTAFFTIQDWADRVAGDRFELTNPVSVGQMGHGWSPDGDIARDIASTSAFLYLDTPEFSWAQDVARELDRDYDDVATYDLIDGLGPQLIGFDSGALPEFDYGHDHPRESLRLDEFNIYDLRSDDQLGYWHTDHWHGGVPDVPVDSTVPIGIVIEDDRDRVVPLGDGERYQVDARIADGESDLVEIAAHERRVELTGTETGRTAVVFELREQGEVIYETTDEPAVFEVIEAGDTGASEFHDPHVWVDPVLGQEMVGGIRDALIELDPENSDAYEENSATYIERMNEVHEEFESLAADADREVAVLAGHDAFQYLERRYDFELRTPTGVSPDAAESFGDIAGLIDVIEEHDIHTVLYDPFEAPDPGVDMPQMVDVLFENSDVENAEPLTPVEGTTATWEQNEWGWIEQMVNINVPSLRTALDA</sequence>
<dbReference type="PROSITE" id="PS51257">
    <property type="entry name" value="PROKAR_LIPOPROTEIN"/>
    <property type="match status" value="1"/>
</dbReference>